<evidence type="ECO:0000313" key="1">
    <source>
        <dbReference type="EMBL" id="CAG9949134.1"/>
    </source>
</evidence>
<name>A0ACA9U783_BIOOC</name>
<reference evidence="1" key="1">
    <citation type="submission" date="2020-04" db="EMBL/GenBank/DDBJ databases">
        <authorList>
            <person name="Broberg M."/>
        </authorList>
    </citation>
    <scope>NUCLEOTIDE SEQUENCE</scope>
</reference>
<organism evidence="1 2">
    <name type="scientific">Clonostachys rosea f. rosea IK726</name>
    <dbReference type="NCBI Taxonomy" id="1349383"/>
    <lineage>
        <taxon>Eukaryota</taxon>
        <taxon>Fungi</taxon>
        <taxon>Dikarya</taxon>
        <taxon>Ascomycota</taxon>
        <taxon>Pezizomycotina</taxon>
        <taxon>Sordariomycetes</taxon>
        <taxon>Hypocreomycetidae</taxon>
        <taxon>Hypocreales</taxon>
        <taxon>Bionectriaceae</taxon>
        <taxon>Clonostachys</taxon>
    </lineage>
</organism>
<comment type="caution">
    <text evidence="1">The sequence shown here is derived from an EMBL/GenBank/DDBJ whole genome shotgun (WGS) entry which is preliminary data.</text>
</comment>
<gene>
    <name evidence="1" type="ORF">CRV2_00014439</name>
</gene>
<proteinExistence type="predicted"/>
<accession>A0ACA9U783</accession>
<dbReference type="EMBL" id="CADEHS020000055">
    <property type="protein sequence ID" value="CAG9949134.1"/>
    <property type="molecule type" value="Genomic_DNA"/>
</dbReference>
<sequence>MRFSFTSLVGFAAATQALNILITNDDGAFTSNIRELYKAVKAYGHNAWIVASATDMSGQGGRAVFSTEKNLTTDSEFGFIKAGAPAFGQDPIDPNIFYYNGTPATMVFLALDYVLPKYANLSTVDLVLSGPNFGLNLGPFLYTISGTIGATYAAVERGIPAIAYSATYSVQTPYTWTNKSTAAGLQDPAVITGRLAANLAQSFITKAAGKRILPLGYGVNVNIPYITSFNNNSCVNPPYILTRMTNGAIVDKAVYNATTGLFRYGDLVADGVNQCINGDCSLPGETLVVNGGCQSAVSFFTVDYDAPSPKQCGNTTDILTLVPPAVNLWNSTNKVGGLGANSTVTAPSNGTNTTPSAVSTTSARSSSTGVSSSVPTSGGQTMKAPVVVAAVFLGSLCMFL</sequence>
<evidence type="ECO:0000313" key="2">
    <source>
        <dbReference type="Proteomes" id="UP000836387"/>
    </source>
</evidence>
<reference evidence="1" key="2">
    <citation type="submission" date="2021-10" db="EMBL/GenBank/DDBJ databases">
        <authorList>
            <person name="Piombo E."/>
        </authorList>
    </citation>
    <scope>NUCLEOTIDE SEQUENCE</scope>
</reference>
<keyword evidence="2" id="KW-1185">Reference proteome</keyword>
<protein>
    <submittedName>
        <fullName evidence="1">Uncharacterized protein</fullName>
    </submittedName>
</protein>
<dbReference type="Proteomes" id="UP000836387">
    <property type="component" value="Unassembled WGS sequence"/>
</dbReference>